<organism evidence="2 3">
    <name type="scientific">Hyaloperonospora arabidopsidis (strain Emoy2)</name>
    <name type="common">Downy mildew agent</name>
    <name type="synonym">Peronospora arabidopsidis</name>
    <dbReference type="NCBI Taxonomy" id="559515"/>
    <lineage>
        <taxon>Eukaryota</taxon>
        <taxon>Sar</taxon>
        <taxon>Stramenopiles</taxon>
        <taxon>Oomycota</taxon>
        <taxon>Peronosporomycetes</taxon>
        <taxon>Peronosporales</taxon>
        <taxon>Peronosporaceae</taxon>
        <taxon>Hyaloperonospora</taxon>
    </lineage>
</organism>
<dbReference type="HOGENOM" id="CLU_2255350_0_0_1"/>
<dbReference type="OMA" id="ICEAPAN"/>
<name>M4BEW4_HYAAE</name>
<dbReference type="VEuPathDB" id="FungiDB:HpaG804832"/>
<reference evidence="3" key="1">
    <citation type="journal article" date="2010" name="Science">
        <title>Signatures of adaptation to obligate biotrophy in the Hyaloperonospora arabidopsidis genome.</title>
        <authorList>
            <person name="Baxter L."/>
            <person name="Tripathy S."/>
            <person name="Ishaque N."/>
            <person name="Boot N."/>
            <person name="Cabral A."/>
            <person name="Kemen E."/>
            <person name="Thines M."/>
            <person name="Ah-Fong A."/>
            <person name="Anderson R."/>
            <person name="Badejoko W."/>
            <person name="Bittner-Eddy P."/>
            <person name="Boore J.L."/>
            <person name="Chibucos M.C."/>
            <person name="Coates M."/>
            <person name="Dehal P."/>
            <person name="Delehaunty K."/>
            <person name="Dong S."/>
            <person name="Downton P."/>
            <person name="Dumas B."/>
            <person name="Fabro G."/>
            <person name="Fronick C."/>
            <person name="Fuerstenberg S.I."/>
            <person name="Fulton L."/>
            <person name="Gaulin E."/>
            <person name="Govers F."/>
            <person name="Hughes L."/>
            <person name="Humphray S."/>
            <person name="Jiang R.H."/>
            <person name="Judelson H."/>
            <person name="Kamoun S."/>
            <person name="Kyung K."/>
            <person name="Meijer H."/>
            <person name="Minx P."/>
            <person name="Morris P."/>
            <person name="Nelson J."/>
            <person name="Phuntumart V."/>
            <person name="Qutob D."/>
            <person name="Rehmany A."/>
            <person name="Rougon-Cardoso A."/>
            <person name="Ryden P."/>
            <person name="Torto-Alalibo T."/>
            <person name="Studholme D."/>
            <person name="Wang Y."/>
            <person name="Win J."/>
            <person name="Wood J."/>
            <person name="Clifton S.W."/>
            <person name="Rogers J."/>
            <person name="Van den Ackerveken G."/>
            <person name="Jones J.D."/>
            <person name="McDowell J.M."/>
            <person name="Beynon J."/>
            <person name="Tyler B.M."/>
        </authorList>
    </citation>
    <scope>NUCLEOTIDE SEQUENCE [LARGE SCALE GENOMIC DNA]</scope>
    <source>
        <strain evidence="3">Emoy2</strain>
    </source>
</reference>
<sequence>MQLHHGLAIVAAGLIRQAPMALSATSINMFNGWYKCSTYTVLDGTDKSDNDADCAMFEAPLCYPDICEAPANARPTIDVFVKRMPASRGGPGAPSTDSKSTLYL</sequence>
<dbReference type="Proteomes" id="UP000011713">
    <property type="component" value="Unassembled WGS sequence"/>
</dbReference>
<dbReference type="EMBL" id="JH598187">
    <property type="status" value="NOT_ANNOTATED_CDS"/>
    <property type="molecule type" value="Genomic_DNA"/>
</dbReference>
<feature type="region of interest" description="Disordered" evidence="1">
    <location>
        <begin position="85"/>
        <end position="104"/>
    </location>
</feature>
<evidence type="ECO:0000313" key="3">
    <source>
        <dbReference type="Proteomes" id="UP000011713"/>
    </source>
</evidence>
<evidence type="ECO:0000256" key="1">
    <source>
        <dbReference type="SAM" id="MobiDB-lite"/>
    </source>
</evidence>
<feature type="compositionally biased region" description="Polar residues" evidence="1">
    <location>
        <begin position="95"/>
        <end position="104"/>
    </location>
</feature>
<evidence type="ECO:0000313" key="2">
    <source>
        <dbReference type="EnsemblProtists" id="HpaP804832"/>
    </source>
</evidence>
<protein>
    <submittedName>
        <fullName evidence="2">Uncharacterized protein</fullName>
    </submittedName>
</protein>
<accession>M4BEW4</accession>
<dbReference type="AlphaFoldDB" id="M4BEW4"/>
<keyword evidence="3" id="KW-1185">Reference proteome</keyword>
<dbReference type="InParanoid" id="M4BEW4"/>
<reference evidence="2" key="2">
    <citation type="submission" date="2015-06" db="UniProtKB">
        <authorList>
            <consortium name="EnsemblProtists"/>
        </authorList>
    </citation>
    <scope>IDENTIFICATION</scope>
    <source>
        <strain evidence="2">Emoy2</strain>
    </source>
</reference>
<dbReference type="EnsemblProtists" id="HpaT804832">
    <property type="protein sequence ID" value="HpaP804832"/>
    <property type="gene ID" value="HpaG804832"/>
</dbReference>
<proteinExistence type="predicted"/>